<dbReference type="InterPro" id="IPR036271">
    <property type="entry name" value="Tet_transcr_reg_TetR-rel_C_sf"/>
</dbReference>
<comment type="caution">
    <text evidence="4">The sequence shown here is derived from an EMBL/GenBank/DDBJ whole genome shotgun (WGS) entry which is preliminary data.</text>
</comment>
<gene>
    <name evidence="4" type="ORF">GCM10025781_13500</name>
</gene>
<dbReference type="SUPFAM" id="SSF48498">
    <property type="entry name" value="Tetracyclin repressor-like, C-terminal domain"/>
    <property type="match status" value="1"/>
</dbReference>
<dbReference type="SUPFAM" id="SSF46689">
    <property type="entry name" value="Homeodomain-like"/>
    <property type="match status" value="1"/>
</dbReference>
<dbReference type="InterPro" id="IPR009057">
    <property type="entry name" value="Homeodomain-like_sf"/>
</dbReference>
<evidence type="ECO:0000256" key="2">
    <source>
        <dbReference type="SAM" id="MobiDB-lite"/>
    </source>
</evidence>
<dbReference type="PANTHER" id="PTHR30055">
    <property type="entry name" value="HTH-TYPE TRANSCRIPTIONAL REGULATOR RUTR"/>
    <property type="match status" value="1"/>
</dbReference>
<dbReference type="EMBL" id="BAABLN010000014">
    <property type="protein sequence ID" value="GAA4696886.1"/>
    <property type="molecule type" value="Genomic_DNA"/>
</dbReference>
<protein>
    <recommendedName>
        <fullName evidence="3">BetI-type transcriptional repressor C-terminal domain-containing protein</fullName>
    </recommendedName>
</protein>
<dbReference type="Pfam" id="PF13977">
    <property type="entry name" value="TetR_C_6"/>
    <property type="match status" value="1"/>
</dbReference>
<sequence>MVSKKAGDEGGGTAGVRRRLSPEKRREAIAATAQQLALTEGLQNLTHRNIAARLGVTHALVVHYEPSIESLRLRVYLDLLQTEFVTVTSHVARYSKAVHKLSELIRLTSRPGREDYAGVWLDGWSLGRRHPETADAVRLMMDRWQAMVAAILEQGMSDGDFDVPCADSCAWEIIALLDGFNAHTIVGYRDPGQYRERISAPIEARLNVPPGTLTKDPPPPMQKPADGAPRQQEEQ</sequence>
<accession>A0ABP8WWU8</accession>
<evidence type="ECO:0000259" key="3">
    <source>
        <dbReference type="Pfam" id="PF13977"/>
    </source>
</evidence>
<reference evidence="5" key="1">
    <citation type="journal article" date="2019" name="Int. J. Syst. Evol. Microbiol.">
        <title>The Global Catalogue of Microorganisms (GCM) 10K type strain sequencing project: providing services to taxonomists for standard genome sequencing and annotation.</title>
        <authorList>
            <consortium name="The Broad Institute Genomics Platform"/>
            <consortium name="The Broad Institute Genome Sequencing Center for Infectious Disease"/>
            <person name="Wu L."/>
            <person name="Ma J."/>
        </authorList>
    </citation>
    <scope>NUCLEOTIDE SEQUENCE [LARGE SCALE GENOMIC DNA]</scope>
    <source>
        <strain evidence="5">JCM 18958</strain>
    </source>
</reference>
<dbReference type="InterPro" id="IPR039538">
    <property type="entry name" value="BetI_C"/>
</dbReference>
<keyword evidence="5" id="KW-1185">Reference proteome</keyword>
<feature type="region of interest" description="Disordered" evidence="2">
    <location>
        <begin position="205"/>
        <end position="235"/>
    </location>
</feature>
<keyword evidence="1" id="KW-0238">DNA-binding</keyword>
<feature type="region of interest" description="Disordered" evidence="2">
    <location>
        <begin position="1"/>
        <end position="24"/>
    </location>
</feature>
<organism evidence="4 5">
    <name type="scientific">Kocuria gwangalliensis</name>
    <dbReference type="NCBI Taxonomy" id="501592"/>
    <lineage>
        <taxon>Bacteria</taxon>
        <taxon>Bacillati</taxon>
        <taxon>Actinomycetota</taxon>
        <taxon>Actinomycetes</taxon>
        <taxon>Micrococcales</taxon>
        <taxon>Micrococcaceae</taxon>
        <taxon>Kocuria</taxon>
    </lineage>
</organism>
<evidence type="ECO:0000313" key="4">
    <source>
        <dbReference type="EMBL" id="GAA4696886.1"/>
    </source>
</evidence>
<dbReference type="Proteomes" id="UP001501446">
    <property type="component" value="Unassembled WGS sequence"/>
</dbReference>
<evidence type="ECO:0000313" key="5">
    <source>
        <dbReference type="Proteomes" id="UP001501446"/>
    </source>
</evidence>
<dbReference type="PANTHER" id="PTHR30055:SF200">
    <property type="entry name" value="HTH-TYPE TRANSCRIPTIONAL REPRESSOR BDCR"/>
    <property type="match status" value="1"/>
</dbReference>
<name>A0ABP8WWU8_9MICC</name>
<feature type="domain" description="BetI-type transcriptional repressor C-terminal" evidence="3">
    <location>
        <begin position="111"/>
        <end position="203"/>
    </location>
</feature>
<dbReference type="Gene3D" id="1.10.357.10">
    <property type="entry name" value="Tetracycline Repressor, domain 2"/>
    <property type="match status" value="1"/>
</dbReference>
<dbReference type="InterPro" id="IPR050109">
    <property type="entry name" value="HTH-type_TetR-like_transc_reg"/>
</dbReference>
<proteinExistence type="predicted"/>
<evidence type="ECO:0000256" key="1">
    <source>
        <dbReference type="ARBA" id="ARBA00023125"/>
    </source>
</evidence>